<evidence type="ECO:0000313" key="2">
    <source>
        <dbReference type="EMBL" id="MCJ1962174.1"/>
    </source>
</evidence>
<dbReference type="PANTHER" id="PTHR43757">
    <property type="entry name" value="AMINOMETHYLTRANSFERASE"/>
    <property type="match status" value="1"/>
</dbReference>
<dbReference type="Proteomes" id="UP001162802">
    <property type="component" value="Unassembled WGS sequence"/>
</dbReference>
<sequence>MQFPSLQAKIDHFGGALQMMRNSQTGPYQFPIPAEFSNWREEQRAWREGVALMDQSFHMTDLYVEGPDVMAFVSSLAVNTFSNFGDGKAKQFIACAENGFLIGDMIIFGLGEHLVNIVGRPTVANWVEYQAATSGFDVRCDRDERTLQNAKPRKTFRFELQGPKAWALLEKLNGGPIDQPRFFQMGHLSVSGRTFRSLRHGMGGAPGLEFWGPWELYDEIKGTILEAGEEFGLRQVGARAYSSAAVDSGWLPCPLPAIYSGEEMRAYREWLPATSFDAIAALGGSFVSDAIEDYYFTPWEVDYGRLIRFDHDFVGRKALEEKASQKHRKKVSLVLDSEDAAKVYASQMSPGQNAKAMEVPTAHYAAYPYDVVLDKHDNEVGVSTYTSFIAPDGAWVALAVVDEDVAAEGSELSVIWGEPAGGSNRPTVERHVQTTLRATVSGWPFSKVAQEGYRPGLAA</sequence>
<protein>
    <submittedName>
        <fullName evidence="2">Aminomethyl transferase family protein</fullName>
    </submittedName>
</protein>
<evidence type="ECO:0000313" key="3">
    <source>
        <dbReference type="Proteomes" id="UP001162802"/>
    </source>
</evidence>
<dbReference type="Gene3D" id="3.30.1360.120">
    <property type="entry name" value="Probable tRNA modification gtpase trme, domain 1"/>
    <property type="match status" value="1"/>
</dbReference>
<dbReference type="PANTHER" id="PTHR43757:SF2">
    <property type="entry name" value="AMINOMETHYLTRANSFERASE, MITOCHONDRIAL"/>
    <property type="match status" value="1"/>
</dbReference>
<dbReference type="InterPro" id="IPR027266">
    <property type="entry name" value="TrmE/GcvT-like"/>
</dbReference>
<accession>A0ABT0AG65</accession>
<proteinExistence type="predicted"/>
<comment type="caution">
    <text evidence="2">The sequence shown here is derived from an EMBL/GenBank/DDBJ whole genome shotgun (WGS) entry which is preliminary data.</text>
</comment>
<dbReference type="Pfam" id="PF01571">
    <property type="entry name" value="GCV_T"/>
    <property type="match status" value="1"/>
</dbReference>
<dbReference type="RefSeq" id="WP_243801909.1">
    <property type="nucleotide sequence ID" value="NZ_JALHAT010000034.1"/>
</dbReference>
<keyword evidence="3" id="KW-1185">Reference proteome</keyword>
<dbReference type="InterPro" id="IPR006222">
    <property type="entry name" value="GCVT_N"/>
</dbReference>
<dbReference type="GO" id="GO:0016740">
    <property type="term" value="F:transferase activity"/>
    <property type="evidence" value="ECO:0007669"/>
    <property type="project" value="UniProtKB-KW"/>
</dbReference>
<dbReference type="SUPFAM" id="SSF103025">
    <property type="entry name" value="Folate-binding domain"/>
    <property type="match status" value="1"/>
</dbReference>
<evidence type="ECO:0000259" key="1">
    <source>
        <dbReference type="Pfam" id="PF01571"/>
    </source>
</evidence>
<feature type="domain" description="GCVT N-terminal" evidence="1">
    <location>
        <begin position="27"/>
        <end position="250"/>
    </location>
</feature>
<name>A0ABT0AG65_9SPHN</name>
<dbReference type="EMBL" id="JALHAT010000034">
    <property type="protein sequence ID" value="MCJ1962174.1"/>
    <property type="molecule type" value="Genomic_DNA"/>
</dbReference>
<gene>
    <name evidence="2" type="ORF">MTR65_15880</name>
</gene>
<organism evidence="2 3">
    <name type="scientific">Novosphingobium mangrovi</name>
    <name type="common">ex Hu et al. 2023</name>
    <dbReference type="NCBI Taxonomy" id="2930094"/>
    <lineage>
        <taxon>Bacteria</taxon>
        <taxon>Pseudomonadati</taxon>
        <taxon>Pseudomonadota</taxon>
        <taxon>Alphaproteobacteria</taxon>
        <taxon>Sphingomonadales</taxon>
        <taxon>Sphingomonadaceae</taxon>
        <taxon>Novosphingobium</taxon>
    </lineage>
</organism>
<dbReference type="PIRSF" id="PIRSF006487">
    <property type="entry name" value="GcvT"/>
    <property type="match status" value="1"/>
</dbReference>
<dbReference type="InterPro" id="IPR028896">
    <property type="entry name" value="GcvT/YgfZ/DmdA"/>
</dbReference>
<keyword evidence="2" id="KW-0808">Transferase</keyword>
<reference evidence="2" key="1">
    <citation type="submission" date="2022-03" db="EMBL/GenBank/DDBJ databases">
        <title>Identification of a novel bacterium isolated from mangrove sediments.</title>
        <authorList>
            <person name="Pan X."/>
        </authorList>
    </citation>
    <scope>NUCLEOTIDE SEQUENCE</scope>
    <source>
        <strain evidence="2">B2637</strain>
    </source>
</reference>